<gene>
    <name evidence="3" type="ORF">MNO81_05650</name>
</gene>
<dbReference type="RefSeq" id="WP_278220154.1">
    <property type="nucleotide sequence ID" value="NZ_JAKZMO010000004.1"/>
</dbReference>
<feature type="signal peptide" evidence="2">
    <location>
        <begin position="1"/>
        <end position="17"/>
    </location>
</feature>
<evidence type="ECO:0000256" key="2">
    <source>
        <dbReference type="SAM" id="SignalP"/>
    </source>
</evidence>
<accession>A0ABT6GLR6</accession>
<feature type="compositionally biased region" description="Pro residues" evidence="1">
    <location>
        <begin position="52"/>
        <end position="67"/>
    </location>
</feature>
<dbReference type="Proteomes" id="UP001154266">
    <property type="component" value="Unassembled WGS sequence"/>
</dbReference>
<dbReference type="PROSITE" id="PS51257">
    <property type="entry name" value="PROKAR_LIPOPROTEIN"/>
    <property type="match status" value="1"/>
</dbReference>
<evidence type="ECO:0000256" key="1">
    <source>
        <dbReference type="SAM" id="MobiDB-lite"/>
    </source>
</evidence>
<keyword evidence="4" id="KW-1185">Reference proteome</keyword>
<protein>
    <recommendedName>
        <fullName evidence="5">Lipoprotein LpqJ</fullName>
    </recommendedName>
</protein>
<evidence type="ECO:0008006" key="5">
    <source>
        <dbReference type="Google" id="ProtNLM"/>
    </source>
</evidence>
<feature type="compositionally biased region" description="Polar residues" evidence="1">
    <location>
        <begin position="24"/>
        <end position="33"/>
    </location>
</feature>
<sequence length="183" mass="18522">MKGGLAAGLLLSAAVLAAGCSTTVEGNPVASSASPTEPSFPTSRPTRTPAPSSTPPSPPPSTSPPTGLPGATTLPPDESGYVFIETKSGLTRCQISEAEVGCESQFTNSVEVNGMPANGVNVTADGSMRWVVGNLGAIPAVTLNYQTYRALGWTIAATTDGTRFTNDGTGHGMFVNTSGVEAF</sequence>
<keyword evidence="2" id="KW-0732">Signal</keyword>
<evidence type="ECO:0000313" key="4">
    <source>
        <dbReference type="Proteomes" id="UP001154266"/>
    </source>
</evidence>
<proteinExistence type="predicted"/>
<feature type="compositionally biased region" description="Low complexity" evidence="1">
    <location>
        <begin position="34"/>
        <end position="51"/>
    </location>
</feature>
<name>A0ABT6GLR6_MYCGU</name>
<reference evidence="3" key="1">
    <citation type="journal article" date="2023" name="Environ. Microbiol.">
        <title>The 2-methylpropene degradation pathway in Mycobacteriaceae family strains.</title>
        <authorList>
            <person name="Helbich S."/>
            <person name="Barrantes I."/>
            <person name="Dos Anjos Borges L.G."/>
            <person name="Pieper D.H."/>
            <person name="Vainshtein Y."/>
            <person name="Sohn K."/>
            <person name="Engesser K.H."/>
        </authorList>
    </citation>
    <scope>NUCLEOTIDE SEQUENCE</scope>
    <source>
        <strain evidence="3">IBE100</strain>
    </source>
</reference>
<comment type="caution">
    <text evidence="3">The sequence shown here is derived from an EMBL/GenBank/DDBJ whole genome shotgun (WGS) entry which is preliminary data.</text>
</comment>
<evidence type="ECO:0000313" key="3">
    <source>
        <dbReference type="EMBL" id="MDG5482278.1"/>
    </source>
</evidence>
<organism evidence="3 4">
    <name type="scientific">Mycolicibacterium gadium</name>
    <name type="common">Mycobacterium gadium</name>
    <dbReference type="NCBI Taxonomy" id="1794"/>
    <lineage>
        <taxon>Bacteria</taxon>
        <taxon>Bacillati</taxon>
        <taxon>Actinomycetota</taxon>
        <taxon>Actinomycetes</taxon>
        <taxon>Mycobacteriales</taxon>
        <taxon>Mycobacteriaceae</taxon>
        <taxon>Mycolicibacterium</taxon>
    </lineage>
</organism>
<feature type="region of interest" description="Disordered" evidence="1">
    <location>
        <begin position="24"/>
        <end position="79"/>
    </location>
</feature>
<dbReference type="EMBL" id="JAKZMO010000004">
    <property type="protein sequence ID" value="MDG5482278.1"/>
    <property type="molecule type" value="Genomic_DNA"/>
</dbReference>
<feature type="chain" id="PRO_5045328916" description="Lipoprotein LpqJ" evidence="2">
    <location>
        <begin position="18"/>
        <end position="183"/>
    </location>
</feature>